<reference evidence="1" key="2">
    <citation type="submission" date="2014-07" db="EMBL/GenBank/DDBJ databases">
        <title>Genetics and epidemiology of antimicrobial resistance in B. fragilis group.</title>
        <authorList>
            <person name="Sydenham T.V."/>
            <person name="Hasman H."/>
            <person name="Kemp M."/>
            <person name="Justesen U.S."/>
        </authorList>
    </citation>
    <scope>NUCLEOTIDE SEQUENCE [LARGE SCALE GENOMIC DNA]</scope>
    <source>
        <strain evidence="1">DCMOUH0018B</strain>
    </source>
</reference>
<evidence type="ECO:0000313" key="1">
    <source>
        <dbReference type="EMBL" id="KFX72628.1"/>
    </source>
</evidence>
<gene>
    <name evidence="1" type="ORF">EE52_0222600</name>
</gene>
<dbReference type="PATRIC" id="fig|817.51.peg.3727"/>
<dbReference type="EMBL" id="JMZZ02000226">
    <property type="protein sequence ID" value="KFX72628.1"/>
    <property type="molecule type" value="Genomic_DNA"/>
</dbReference>
<comment type="caution">
    <text evidence="1">The sequence shown here is derived from an EMBL/GenBank/DDBJ whole genome shotgun (WGS) entry which is preliminary data.</text>
</comment>
<accession>A0A081U6X4</accession>
<reference evidence="1" key="1">
    <citation type="book" date="2014" name="THE 24TH EUROPEAN CONGRESS OF CLINICAL MICROBIOLOGY AND INFECTIOUS DISEASES" publisher="ECCMID 2014" city="Barcelona, Spain">
        <title>Identification of resistance genes in three multidrug-resistant Bacteroides fragilis isolates by whole genome sequencing.</title>
        <editorList>
            <person name="Unknown"/>
            <person name="A."/>
        </editorList>
        <authorList>
            <person name="Sydenham T.V."/>
            <person name="Hasman H."/>
            <person name="Wang M."/>
            <person name="Soki J."/>
            <person name="Nagy E."/>
            <person name="Justesen U.S."/>
        </authorList>
    </citation>
    <scope>NUCLEOTIDE SEQUENCE</scope>
    <source>
        <strain evidence="1">DCMOUH0018B</strain>
    </source>
</reference>
<name>A0A081U6X4_BACFG</name>
<protein>
    <submittedName>
        <fullName evidence="1">Uncharacterized protein</fullName>
    </submittedName>
</protein>
<proteinExistence type="predicted"/>
<organism evidence="1">
    <name type="scientific">Bacteroides fragilis</name>
    <dbReference type="NCBI Taxonomy" id="817"/>
    <lineage>
        <taxon>Bacteria</taxon>
        <taxon>Pseudomonadati</taxon>
        <taxon>Bacteroidota</taxon>
        <taxon>Bacteroidia</taxon>
        <taxon>Bacteroidales</taxon>
        <taxon>Bacteroidaceae</taxon>
        <taxon>Bacteroides</taxon>
    </lineage>
</organism>
<sequence>MIIHNFCFSFFMCCKGKCFFINSKQIEEKNHSKQNNCKQSPSLNTHLSFRILYSELFLIKIRFQNIYKLNINSTNIPIMRQLFKEENKETSIEIKEKEKSGKIRLKSNQ</sequence>
<dbReference type="AlphaFoldDB" id="A0A081U6X4"/>